<dbReference type="InterPro" id="IPR036322">
    <property type="entry name" value="WD40_repeat_dom_sf"/>
</dbReference>
<dbReference type="SMART" id="SM00320">
    <property type="entry name" value="WD40"/>
    <property type="match status" value="6"/>
</dbReference>
<evidence type="ECO:0000259" key="5">
    <source>
        <dbReference type="Pfam" id="PF25175"/>
    </source>
</evidence>
<dbReference type="PROSITE" id="PS50294">
    <property type="entry name" value="WD_REPEATS_REGION"/>
    <property type="match status" value="3"/>
</dbReference>
<feature type="repeat" description="WD" evidence="3">
    <location>
        <begin position="86"/>
        <end position="127"/>
    </location>
</feature>
<evidence type="ECO:0000313" key="7">
    <source>
        <dbReference type="Proteomes" id="UP000298663"/>
    </source>
</evidence>
<dbReference type="PROSITE" id="PS00678">
    <property type="entry name" value="WD_REPEATS_1"/>
    <property type="match status" value="2"/>
</dbReference>
<reference evidence="6 7" key="2">
    <citation type="journal article" date="2019" name="G3 (Bethesda)">
        <title>Hybrid Assembly of the Genome of the Entomopathogenic Nematode Steinernema carpocapsae Identifies the X-Chromosome.</title>
        <authorList>
            <person name="Serra L."/>
            <person name="Macchietto M."/>
            <person name="Macias-Munoz A."/>
            <person name="McGill C.J."/>
            <person name="Rodriguez I.M."/>
            <person name="Rodriguez B."/>
            <person name="Murad R."/>
            <person name="Mortazavi A."/>
        </authorList>
    </citation>
    <scope>NUCLEOTIDE SEQUENCE [LARGE SCALE GENOMIC DNA]</scope>
    <source>
        <strain evidence="6 7">ALL</strain>
    </source>
</reference>
<feature type="region of interest" description="Disordered" evidence="4">
    <location>
        <begin position="1"/>
        <end position="28"/>
    </location>
</feature>
<dbReference type="InterPro" id="IPR001680">
    <property type="entry name" value="WD40_rpt"/>
</dbReference>
<evidence type="ECO:0000256" key="4">
    <source>
        <dbReference type="SAM" id="MobiDB-lite"/>
    </source>
</evidence>
<dbReference type="InterPro" id="IPR059122">
    <property type="entry name" value="Beta-prop_WDR5-like"/>
</dbReference>
<dbReference type="InterPro" id="IPR020472">
    <property type="entry name" value="WD40_PAC1"/>
</dbReference>
<dbReference type="EMBL" id="AZBU02000002">
    <property type="protein sequence ID" value="TKR95558.1"/>
    <property type="molecule type" value="Genomic_DNA"/>
</dbReference>
<dbReference type="CDD" id="cd00200">
    <property type="entry name" value="WD40"/>
    <property type="match status" value="1"/>
</dbReference>
<dbReference type="FunFam" id="2.130.10.10:FF:000228">
    <property type="entry name" value="COMPASS-like H3K4 histone methylase component WDR5A"/>
    <property type="match status" value="1"/>
</dbReference>
<dbReference type="OrthoDB" id="17410at2759"/>
<keyword evidence="1 3" id="KW-0853">WD repeat</keyword>
<dbReference type="Pfam" id="PF25175">
    <property type="entry name" value="Beta-prop_WDR5"/>
    <property type="match status" value="1"/>
</dbReference>
<feature type="domain" description="WDR5-like beta-propeller" evidence="5">
    <location>
        <begin position="43"/>
        <end position="340"/>
    </location>
</feature>
<dbReference type="PANTHER" id="PTHR22847:SF637">
    <property type="entry name" value="WD REPEAT DOMAIN 5B"/>
    <property type="match status" value="1"/>
</dbReference>
<dbReference type="PRINTS" id="PR00320">
    <property type="entry name" value="GPROTEINBRPT"/>
</dbReference>
<dbReference type="InterPro" id="IPR019775">
    <property type="entry name" value="WD40_repeat_CS"/>
</dbReference>
<dbReference type="AlphaFoldDB" id="A0A4U5PGC7"/>
<comment type="caution">
    <text evidence="6">The sequence shown here is derived from an EMBL/GenBank/DDBJ whole genome shotgun (WGS) entry which is preliminary data.</text>
</comment>
<dbReference type="STRING" id="34508.A0A4U5PGC7"/>
<keyword evidence="2" id="KW-0677">Repeat</keyword>
<evidence type="ECO:0000256" key="3">
    <source>
        <dbReference type="PROSITE-ProRule" id="PRU00221"/>
    </source>
</evidence>
<feature type="repeat" description="WD" evidence="3">
    <location>
        <begin position="277"/>
        <end position="303"/>
    </location>
</feature>
<dbReference type="SUPFAM" id="SSF50978">
    <property type="entry name" value="WD40 repeat-like"/>
    <property type="match status" value="1"/>
</dbReference>
<evidence type="ECO:0000313" key="6">
    <source>
        <dbReference type="EMBL" id="TKR95558.1"/>
    </source>
</evidence>
<dbReference type="PANTHER" id="PTHR22847">
    <property type="entry name" value="WD40 REPEAT PROTEIN"/>
    <property type="match status" value="1"/>
</dbReference>
<gene>
    <name evidence="6" type="ORF">L596_009709</name>
</gene>
<dbReference type="GO" id="GO:0048188">
    <property type="term" value="C:Set1C/COMPASS complex"/>
    <property type="evidence" value="ECO:0007669"/>
    <property type="project" value="TreeGrafter"/>
</dbReference>
<feature type="compositionally biased region" description="Polar residues" evidence="4">
    <location>
        <begin position="1"/>
        <end position="15"/>
    </location>
</feature>
<feature type="repeat" description="WD" evidence="3">
    <location>
        <begin position="43"/>
        <end position="74"/>
    </location>
</feature>
<name>A0A4U5PGC7_STECR</name>
<sequence length="343" mass="37993">MSSSNPIDSSQQMESQPIPMDPEEVPEAKPVRKVPSYKLFAELNGHRKPISVVRFSPNGQLLASGSVDKYFRIWRTEGEIEEKAVVKAHVAGLNDIGWTYDSCFLATCSDDQTAKIFDVSTHKRKLTLKGHKDYIISVAFNAYGNMVLTGSYDNTARLWDVRDGRCIRELQGHKEPLSAASFNHDGTLICTSSHDGFVNLWDTTSGKCAKTVLGNHDDTAGISCGFSKFSPNGRYIMASKQDSNIYLIDIKKDKIVKRYTGHKNEQFCLFADFSVTSGSYIVCGSEDGKIYIWDLQQGEIVQVVDNPSPLVIGSVNCHPSKNVIVSSAIGVEDQVVRIWHSEA</sequence>
<protein>
    <recommendedName>
        <fullName evidence="5">WDR5-like beta-propeller domain-containing protein</fullName>
    </recommendedName>
</protein>
<dbReference type="PROSITE" id="PS50082">
    <property type="entry name" value="WD_REPEATS_2"/>
    <property type="match status" value="5"/>
</dbReference>
<dbReference type="GO" id="GO:0042393">
    <property type="term" value="F:histone binding"/>
    <property type="evidence" value="ECO:0007669"/>
    <property type="project" value="TreeGrafter"/>
</dbReference>
<accession>A0A4U5PGC7</accession>
<dbReference type="InterPro" id="IPR015943">
    <property type="entry name" value="WD40/YVTN_repeat-like_dom_sf"/>
</dbReference>
<evidence type="ECO:0000256" key="1">
    <source>
        <dbReference type="ARBA" id="ARBA00022574"/>
    </source>
</evidence>
<feature type="repeat" description="WD" evidence="3">
    <location>
        <begin position="128"/>
        <end position="169"/>
    </location>
</feature>
<feature type="repeat" description="WD" evidence="3">
    <location>
        <begin position="170"/>
        <end position="211"/>
    </location>
</feature>
<dbReference type="Gene3D" id="2.130.10.10">
    <property type="entry name" value="YVTN repeat-like/Quinoprotein amine dehydrogenase"/>
    <property type="match status" value="1"/>
</dbReference>
<keyword evidence="7" id="KW-1185">Reference proteome</keyword>
<dbReference type="GO" id="GO:0044666">
    <property type="term" value="C:MLL3/4 complex"/>
    <property type="evidence" value="ECO:0007669"/>
    <property type="project" value="UniProtKB-ARBA"/>
</dbReference>
<dbReference type="Proteomes" id="UP000298663">
    <property type="component" value="Unassembled WGS sequence"/>
</dbReference>
<proteinExistence type="predicted"/>
<reference evidence="6 7" key="1">
    <citation type="journal article" date="2015" name="Genome Biol.">
        <title>Comparative genomics of Steinernema reveals deeply conserved gene regulatory networks.</title>
        <authorList>
            <person name="Dillman A.R."/>
            <person name="Macchietto M."/>
            <person name="Porter C.F."/>
            <person name="Rogers A."/>
            <person name="Williams B."/>
            <person name="Antoshechkin I."/>
            <person name="Lee M.M."/>
            <person name="Goodwin Z."/>
            <person name="Lu X."/>
            <person name="Lewis E.E."/>
            <person name="Goodrich-Blair H."/>
            <person name="Stock S.P."/>
            <person name="Adams B.J."/>
            <person name="Sternberg P.W."/>
            <person name="Mortazavi A."/>
        </authorList>
    </citation>
    <scope>NUCLEOTIDE SEQUENCE [LARGE SCALE GENOMIC DNA]</scope>
    <source>
        <strain evidence="6 7">ALL</strain>
    </source>
</reference>
<evidence type="ECO:0000256" key="2">
    <source>
        <dbReference type="ARBA" id="ARBA00022737"/>
    </source>
</evidence>
<organism evidence="6 7">
    <name type="scientific">Steinernema carpocapsae</name>
    <name type="common">Entomopathogenic nematode</name>
    <dbReference type="NCBI Taxonomy" id="34508"/>
    <lineage>
        <taxon>Eukaryota</taxon>
        <taxon>Metazoa</taxon>
        <taxon>Ecdysozoa</taxon>
        <taxon>Nematoda</taxon>
        <taxon>Chromadorea</taxon>
        <taxon>Rhabditida</taxon>
        <taxon>Tylenchina</taxon>
        <taxon>Panagrolaimomorpha</taxon>
        <taxon>Strongyloidoidea</taxon>
        <taxon>Steinernematidae</taxon>
        <taxon>Steinernema</taxon>
    </lineage>
</organism>